<feature type="region of interest" description="Disordered" evidence="1">
    <location>
        <begin position="71"/>
        <end position="140"/>
    </location>
</feature>
<keyword evidence="2" id="KW-0472">Membrane</keyword>
<evidence type="ECO:0000256" key="1">
    <source>
        <dbReference type="SAM" id="MobiDB-lite"/>
    </source>
</evidence>
<keyword evidence="2" id="KW-0812">Transmembrane</keyword>
<keyword evidence="4" id="KW-1185">Reference proteome</keyword>
<evidence type="ECO:0000313" key="3">
    <source>
        <dbReference type="EMBL" id="ANZ37024.1"/>
    </source>
</evidence>
<reference evidence="3 4" key="1">
    <citation type="submission" date="2016-07" db="EMBL/GenBank/DDBJ databases">
        <title>Complete genome sequence of the Lentzea guizhouensis DHS C013.</title>
        <authorList>
            <person name="Cao C."/>
        </authorList>
    </citation>
    <scope>NUCLEOTIDE SEQUENCE [LARGE SCALE GENOMIC DNA]</scope>
    <source>
        <strain evidence="3 4">DHS C013</strain>
    </source>
</reference>
<dbReference type="EMBL" id="CP016793">
    <property type="protein sequence ID" value="ANZ37024.1"/>
    <property type="molecule type" value="Genomic_DNA"/>
</dbReference>
<name>A0A1B2HH25_9PSEU</name>
<feature type="compositionally biased region" description="Low complexity" evidence="1">
    <location>
        <begin position="74"/>
        <end position="131"/>
    </location>
</feature>
<protein>
    <submittedName>
        <fullName evidence="3">Uncharacterized protein</fullName>
    </submittedName>
</protein>
<dbReference type="KEGG" id="led:BBK82_14045"/>
<dbReference type="Proteomes" id="UP000093053">
    <property type="component" value="Chromosome"/>
</dbReference>
<dbReference type="OrthoDB" id="3698912at2"/>
<dbReference type="RefSeq" id="WP_065915422.1">
    <property type="nucleotide sequence ID" value="NZ_CP016793.1"/>
</dbReference>
<proteinExistence type="predicted"/>
<keyword evidence="2" id="KW-1133">Transmembrane helix</keyword>
<sequence length="267" mass="27908">MAIEDELRQLFKDDERLDLHVSSRAEETVVRGAKRRRQRRSAAAGAFAVVALIGAGVGLVQLRHAPLNTDMAGPSLSTSQPSTSTPAPSTTVITETVTVPAGTPPTGGNNSGNNNSGSSTSTKKSTGTSAPPRTPDAVPPVYNKLTLAMTEADALKTGMLVEGQPQPDEPCKGYAMTSVDDPKAVIISAARGIVRITLPQYVKTSKQIGSGSSVADLKAAYPTAAQNGSELVVQMNTAPKWLYVFENDGTTVQTVRMRLADNDCAGA</sequence>
<dbReference type="AlphaFoldDB" id="A0A1B2HH25"/>
<accession>A0A1B2HH25</accession>
<organism evidence="3 4">
    <name type="scientific">Lentzea guizhouensis</name>
    <dbReference type="NCBI Taxonomy" id="1586287"/>
    <lineage>
        <taxon>Bacteria</taxon>
        <taxon>Bacillati</taxon>
        <taxon>Actinomycetota</taxon>
        <taxon>Actinomycetes</taxon>
        <taxon>Pseudonocardiales</taxon>
        <taxon>Pseudonocardiaceae</taxon>
        <taxon>Lentzea</taxon>
    </lineage>
</organism>
<evidence type="ECO:0000256" key="2">
    <source>
        <dbReference type="SAM" id="Phobius"/>
    </source>
</evidence>
<gene>
    <name evidence="3" type="ORF">BBK82_14045</name>
</gene>
<evidence type="ECO:0000313" key="4">
    <source>
        <dbReference type="Proteomes" id="UP000093053"/>
    </source>
</evidence>
<dbReference type="STRING" id="1586287.BBK82_14045"/>
<feature type="transmembrane region" description="Helical" evidence="2">
    <location>
        <begin position="41"/>
        <end position="62"/>
    </location>
</feature>